<dbReference type="Proteomes" id="UP000035760">
    <property type="component" value="Unassembled WGS sequence"/>
</dbReference>
<comment type="caution">
    <text evidence="2">The sequence shown here is derived from an EMBL/GenBank/DDBJ whole genome shotgun (WGS) entry which is preliminary data.</text>
</comment>
<evidence type="ECO:0000313" key="2">
    <source>
        <dbReference type="EMBL" id="CDI02798.1"/>
    </source>
</evidence>
<gene>
    <name evidence="2" type="ORF">BN873_350054</name>
</gene>
<dbReference type="AlphaFoldDB" id="W6MDG0"/>
<organism evidence="2 3">
    <name type="scientific">Candidatus Competibacter denitrificans Run_A_D11</name>
    <dbReference type="NCBI Taxonomy" id="1400863"/>
    <lineage>
        <taxon>Bacteria</taxon>
        <taxon>Pseudomonadati</taxon>
        <taxon>Pseudomonadota</taxon>
        <taxon>Gammaproteobacteria</taxon>
        <taxon>Candidatus Competibacteraceae</taxon>
        <taxon>Candidatus Competibacter</taxon>
    </lineage>
</organism>
<protein>
    <submittedName>
        <fullName evidence="2">Uncharacterized protein</fullName>
    </submittedName>
</protein>
<keyword evidence="3" id="KW-1185">Reference proteome</keyword>
<accession>W6MDG0</accession>
<dbReference type="EMBL" id="CBTJ020000042">
    <property type="protein sequence ID" value="CDI02798.1"/>
    <property type="molecule type" value="Genomic_DNA"/>
</dbReference>
<evidence type="ECO:0000313" key="3">
    <source>
        <dbReference type="Proteomes" id="UP000035760"/>
    </source>
</evidence>
<reference evidence="2" key="2">
    <citation type="submission" date="2014-03" db="EMBL/GenBank/DDBJ databases">
        <title>Candidatus Competibacter-lineage genomes retrieved from metagenomes reveal functional metabolic diversity.</title>
        <authorList>
            <person name="McIlroy S.J."/>
            <person name="Albertsen M."/>
            <person name="Andresen E.K."/>
            <person name="Saunders A.M."/>
            <person name="Kristiansen R."/>
            <person name="Stokholm-Bjerregaard M."/>
            <person name="Nielsen K.L."/>
            <person name="Nielsen P.H."/>
        </authorList>
    </citation>
    <scope>NUCLEOTIDE SEQUENCE</scope>
    <source>
        <strain evidence="2">Run_A_D11</strain>
    </source>
</reference>
<proteinExistence type="predicted"/>
<sequence length="69" mass="7543">MTATGQQQRQHQSGQQGPGTKLGHFSDPLKAALKIRRQYSLHLVGQGGLTSHSTSRLMPIQGLPQERLP</sequence>
<feature type="region of interest" description="Disordered" evidence="1">
    <location>
        <begin position="1"/>
        <end position="29"/>
    </location>
</feature>
<evidence type="ECO:0000256" key="1">
    <source>
        <dbReference type="SAM" id="MobiDB-lite"/>
    </source>
</evidence>
<name>W6MDG0_9GAMM</name>
<reference evidence="2" key="1">
    <citation type="submission" date="2013-07" db="EMBL/GenBank/DDBJ databases">
        <authorList>
            <person name="McIlroy S."/>
        </authorList>
    </citation>
    <scope>NUCLEOTIDE SEQUENCE [LARGE SCALE GENOMIC DNA]</scope>
    <source>
        <strain evidence="2">Run_A_D11</strain>
    </source>
</reference>
<feature type="compositionally biased region" description="Low complexity" evidence="1">
    <location>
        <begin position="1"/>
        <end position="19"/>
    </location>
</feature>
<dbReference type="STRING" id="1400863.BN873_350054"/>
<feature type="region of interest" description="Disordered" evidence="1">
    <location>
        <begin position="47"/>
        <end position="69"/>
    </location>
</feature>